<gene>
    <name evidence="1" type="ORF">SCSS39_01487</name>
</gene>
<sequence length="46" mass="5456">MLDKEKRIEKAFKLIAKFIDKCNLSETEKRNLKGLLMNIKSRMEEA</sequence>
<evidence type="ECO:0000313" key="2">
    <source>
        <dbReference type="Proteomes" id="UP000385544"/>
    </source>
</evidence>
<accession>A0A564TDD4</accession>
<dbReference type="Proteomes" id="UP000385544">
    <property type="component" value="Unassembled WGS sequence"/>
</dbReference>
<dbReference type="EMBL" id="CABHMZ010000022">
    <property type="protein sequence ID" value="VUX05430.1"/>
    <property type="molecule type" value="Genomic_DNA"/>
</dbReference>
<name>A0A564TDD4_STRCV</name>
<dbReference type="AlphaFoldDB" id="A0A564TDD4"/>
<reference evidence="1 2" key="1">
    <citation type="submission" date="2019-07" db="EMBL/GenBank/DDBJ databases">
        <authorList>
            <person name="Hibberd C M."/>
            <person name="Gehrig L. J."/>
            <person name="Chang H.-W."/>
            <person name="Venkatesh S."/>
        </authorList>
    </citation>
    <scope>NUCLEOTIDE SEQUENCE [LARGE SCALE GENOMIC DNA]</scope>
    <source>
        <strain evidence="1">Streptococcus_constellatus_SS_Bg39</strain>
    </source>
</reference>
<proteinExistence type="predicted"/>
<organism evidence="1 2">
    <name type="scientific">Streptococcus constellatus</name>
    <dbReference type="NCBI Taxonomy" id="76860"/>
    <lineage>
        <taxon>Bacteria</taxon>
        <taxon>Bacillati</taxon>
        <taxon>Bacillota</taxon>
        <taxon>Bacilli</taxon>
        <taxon>Lactobacillales</taxon>
        <taxon>Streptococcaceae</taxon>
        <taxon>Streptococcus</taxon>
        <taxon>Streptococcus anginosus group</taxon>
    </lineage>
</organism>
<evidence type="ECO:0000313" key="1">
    <source>
        <dbReference type="EMBL" id="VUX05430.1"/>
    </source>
</evidence>
<protein>
    <submittedName>
        <fullName evidence="1">Uncharacterized protein</fullName>
    </submittedName>
</protein>
<dbReference type="RefSeq" id="WP_186286725.1">
    <property type="nucleotide sequence ID" value="NZ_CABHMZ010000022.1"/>
</dbReference>